<dbReference type="InterPro" id="IPR052895">
    <property type="entry name" value="HetReg/Transcr_Mod"/>
</dbReference>
<comment type="caution">
    <text evidence="2">The sequence shown here is derived from an EMBL/GenBank/DDBJ whole genome shotgun (WGS) entry which is preliminary data.</text>
</comment>
<evidence type="ECO:0000313" key="3">
    <source>
        <dbReference type="Proteomes" id="UP000287144"/>
    </source>
</evidence>
<protein>
    <recommendedName>
        <fullName evidence="1">Heterokaryon incompatibility domain-containing protein</fullName>
    </recommendedName>
</protein>
<dbReference type="STRING" id="1325735.A0A428U2X8"/>
<dbReference type="AlphaFoldDB" id="A0A428U2X8"/>
<dbReference type="InterPro" id="IPR010730">
    <property type="entry name" value="HET"/>
</dbReference>
<organism evidence="2 3">
    <name type="scientific">Fusarium oligoseptatum</name>
    <dbReference type="NCBI Taxonomy" id="2604345"/>
    <lineage>
        <taxon>Eukaryota</taxon>
        <taxon>Fungi</taxon>
        <taxon>Dikarya</taxon>
        <taxon>Ascomycota</taxon>
        <taxon>Pezizomycotina</taxon>
        <taxon>Sordariomycetes</taxon>
        <taxon>Hypocreomycetidae</taxon>
        <taxon>Hypocreales</taxon>
        <taxon>Nectriaceae</taxon>
        <taxon>Fusarium</taxon>
        <taxon>Fusarium solani species complex</taxon>
    </lineage>
</organism>
<name>A0A428U2X8_9HYPO</name>
<sequence>MTDVQEKCDCRKPDVNIDETCGGCGNLVNFEHLRQRAVDTYDRDGQPIEDSNLPRRHLRIQNPSNSLRLLHLDDKNVSHSQWHVRKSFDHPSPSSEFIIIGGRLFPITKNCAAVLRKIREAKTKRVIWIDSLCINQNDVKERSVQVSQMGKIYSGAQKVHIYLGNNVDDETASEAFHVLNSVEDLDEFSMRLGGRAMSVKALFTQPYFSRMWIIQEVLLAKSAELHWGTATIPWRALSEGHLEQFKKAGIDGDIPEWIRIRAINKNFRNSETLGELLFSAMGSNASNDRDKVYGIYGLLFDAEEEGLTVDYGLSVKRVFTTMAVHLIRKHNTLQAVLRHANHDSPLIDGERLPSWVPDFRSRCVPKDLSISFDGSSELKIHSSTSSEDVIASFGENELYLRGHRLRIFQDGDESIQDRKIVQCKMRDIMWEIHANFPVTFKPKEHVVFWMSNGLFLHLKRHSARKDTYTFLGQCVLKHSDPFPTLVVRDRPRSFADAMFGLDFLTWKDLTSLWKLYTDF</sequence>
<proteinExistence type="predicted"/>
<reference evidence="2 3" key="1">
    <citation type="submission" date="2017-06" db="EMBL/GenBank/DDBJ databases">
        <title>Comparative genomic analysis of Ambrosia Fusariam Clade fungi.</title>
        <authorList>
            <person name="Stajich J.E."/>
            <person name="Carrillo J."/>
            <person name="Kijimoto T."/>
            <person name="Eskalen A."/>
            <person name="O'Donnell K."/>
            <person name="Kasson M."/>
        </authorList>
    </citation>
    <scope>NUCLEOTIDE SEQUENCE [LARGE SCALE GENOMIC DNA]</scope>
    <source>
        <strain evidence="2 3">NRRL62579</strain>
    </source>
</reference>
<feature type="domain" description="Heterokaryon incompatibility" evidence="1">
    <location>
        <begin position="83"/>
        <end position="216"/>
    </location>
</feature>
<dbReference type="PANTHER" id="PTHR24148:SF73">
    <property type="entry name" value="HET DOMAIN PROTEIN (AFU_ORTHOLOGUE AFUA_8G01020)"/>
    <property type="match status" value="1"/>
</dbReference>
<keyword evidence="3" id="KW-1185">Reference proteome</keyword>
<gene>
    <name evidence="2" type="ORF">CEP52_004599</name>
</gene>
<evidence type="ECO:0000259" key="1">
    <source>
        <dbReference type="Pfam" id="PF06985"/>
    </source>
</evidence>
<evidence type="ECO:0000313" key="2">
    <source>
        <dbReference type="EMBL" id="RSM08637.1"/>
    </source>
</evidence>
<dbReference type="EMBL" id="NKCK01000033">
    <property type="protein sequence ID" value="RSM08637.1"/>
    <property type="molecule type" value="Genomic_DNA"/>
</dbReference>
<dbReference type="PANTHER" id="PTHR24148">
    <property type="entry name" value="ANKYRIN REPEAT DOMAIN-CONTAINING PROTEIN 39 HOMOLOG-RELATED"/>
    <property type="match status" value="1"/>
</dbReference>
<dbReference type="Proteomes" id="UP000287144">
    <property type="component" value="Unassembled WGS sequence"/>
</dbReference>
<accession>A0A428U2X8</accession>
<dbReference type="Pfam" id="PF06985">
    <property type="entry name" value="HET"/>
    <property type="match status" value="1"/>
</dbReference>